<dbReference type="EMBL" id="AP021876">
    <property type="protein sequence ID" value="BBO83775.1"/>
    <property type="molecule type" value="Genomic_DNA"/>
</dbReference>
<dbReference type="GO" id="GO:0003677">
    <property type="term" value="F:DNA binding"/>
    <property type="evidence" value="ECO:0007669"/>
    <property type="project" value="UniProtKB-KW"/>
</dbReference>
<feature type="domain" description="Transposase IS4-like" evidence="6">
    <location>
        <begin position="182"/>
        <end position="344"/>
    </location>
</feature>
<dbReference type="RefSeq" id="WP_197743311.1">
    <property type="nucleotide sequence ID" value="NZ_AP021876.1"/>
</dbReference>
<evidence type="ECO:0000256" key="4">
    <source>
        <dbReference type="ARBA" id="ARBA00023172"/>
    </source>
</evidence>
<dbReference type="InterPro" id="IPR047952">
    <property type="entry name" value="Transpos_IS4"/>
</dbReference>
<dbReference type="EMBL" id="AP021876">
    <property type="protein sequence ID" value="BBO82545.1"/>
    <property type="molecule type" value="Genomic_DNA"/>
</dbReference>
<evidence type="ECO:0000256" key="1">
    <source>
        <dbReference type="ARBA" id="ARBA00010075"/>
    </source>
</evidence>
<dbReference type="AlphaFoldDB" id="A0A5K7ZU65"/>
<dbReference type="PANTHER" id="PTHR33258">
    <property type="entry name" value="TRANSPOSASE INSL FOR INSERTION SEQUENCE ELEMENT IS186A-RELATED"/>
    <property type="match status" value="1"/>
</dbReference>
<dbReference type="KEGG" id="dov:DSCO28_31110"/>
<dbReference type="PANTHER" id="PTHR33258:SF1">
    <property type="entry name" value="TRANSPOSASE INSL FOR INSERTION SEQUENCE ELEMENT IS186A-RELATED"/>
    <property type="match status" value="1"/>
</dbReference>
<protein>
    <recommendedName>
        <fullName evidence="6">Transposase IS4-like domain-containing protein</fullName>
    </recommendedName>
</protein>
<evidence type="ECO:0000256" key="2">
    <source>
        <dbReference type="ARBA" id="ARBA00022578"/>
    </source>
</evidence>
<evidence type="ECO:0000313" key="7">
    <source>
        <dbReference type="EMBL" id="BBO82545.1"/>
    </source>
</evidence>
<evidence type="ECO:0000313" key="9">
    <source>
        <dbReference type="EMBL" id="BBO84982.1"/>
    </source>
</evidence>
<proteinExistence type="inferred from homology"/>
<dbReference type="InterPro" id="IPR002559">
    <property type="entry name" value="Transposase_11"/>
</dbReference>
<comment type="similarity">
    <text evidence="1">Belongs to the transposase 11 family.</text>
</comment>
<evidence type="ECO:0000256" key="5">
    <source>
        <dbReference type="SAM" id="MobiDB-lite"/>
    </source>
</evidence>
<gene>
    <name evidence="7" type="ORF">DSCO28_31110</name>
    <name evidence="8" type="ORF">DSCO28_43410</name>
    <name evidence="9" type="ORF">DSCO28_55480</name>
</gene>
<dbReference type="EMBL" id="AP021876">
    <property type="protein sequence ID" value="BBO84982.1"/>
    <property type="molecule type" value="Genomic_DNA"/>
</dbReference>
<keyword evidence="4" id="KW-0233">DNA recombination</keyword>
<dbReference type="Proteomes" id="UP000425960">
    <property type="component" value="Chromosome"/>
</dbReference>
<feature type="compositionally biased region" description="Basic residues" evidence="5">
    <location>
        <begin position="442"/>
        <end position="464"/>
    </location>
</feature>
<evidence type="ECO:0000256" key="3">
    <source>
        <dbReference type="ARBA" id="ARBA00023125"/>
    </source>
</evidence>
<dbReference type="NCBIfam" id="NF033592">
    <property type="entry name" value="transpos_IS4_1"/>
    <property type="match status" value="1"/>
</dbReference>
<accession>A0A5K7ZU65</accession>
<organism evidence="8 10">
    <name type="scientific">Desulfosarcina ovata subsp. sediminis</name>
    <dbReference type="NCBI Taxonomy" id="885957"/>
    <lineage>
        <taxon>Bacteria</taxon>
        <taxon>Pseudomonadati</taxon>
        <taxon>Thermodesulfobacteriota</taxon>
        <taxon>Desulfobacteria</taxon>
        <taxon>Desulfobacterales</taxon>
        <taxon>Desulfosarcinaceae</taxon>
        <taxon>Desulfosarcina</taxon>
    </lineage>
</organism>
<dbReference type="GO" id="GO:0004803">
    <property type="term" value="F:transposase activity"/>
    <property type="evidence" value="ECO:0007669"/>
    <property type="project" value="InterPro"/>
</dbReference>
<evidence type="ECO:0000259" key="6">
    <source>
        <dbReference type="Pfam" id="PF01609"/>
    </source>
</evidence>
<dbReference type="InterPro" id="IPR012337">
    <property type="entry name" value="RNaseH-like_sf"/>
</dbReference>
<sequence length="478" mass="54114">MLDKPTPKIYSKKEKLYYLGGDIMLSPVFTPFIKNSPISVMARGLMEKVLNPEQLDEWFENTAKEQYTRDLLFSTLFYLMSQVVQGSQRSIHAAFQASKEDIAVSVTSIYNKLNGMEPSTSAALVRYAAEQVEPIIQRLLGKQNSPLPGKRIKLLDGNCIEKSHHRIKELRSIASGPLPGKSLVVYDSMLHLPIDVFPCEDGHAQERSLLKTVLETIVADDVWVADRNFCVVEFTCGIDKRDAWFIIREHGNYPLELIGKEKYIGKIETGTVYEQPIRVRDEAGEEHAFRRIRVKLKGETRDGDTEIFIITNLSKSAANAKTVARLYRDRWTIETAFQRLAEYLNSEINALGYPRAALFGFCVALVAYISMSVVKAALGSVHGVDFIERNVSGYYIANEIEGVYQGMMIVIESDHWVVFRDMPESDLVRLLEELAGNVKLSKYQKHPRGPKKPKPKRVAMKNKPHVSTAKILAERKKS</sequence>
<dbReference type="GO" id="GO:0006313">
    <property type="term" value="P:DNA transposition"/>
    <property type="evidence" value="ECO:0007669"/>
    <property type="project" value="InterPro"/>
</dbReference>
<dbReference type="SUPFAM" id="SSF53098">
    <property type="entry name" value="Ribonuclease H-like"/>
    <property type="match status" value="1"/>
</dbReference>
<keyword evidence="2" id="KW-0815">Transposition</keyword>
<evidence type="ECO:0000313" key="8">
    <source>
        <dbReference type="EMBL" id="BBO83775.1"/>
    </source>
</evidence>
<dbReference type="KEGG" id="dov:DSCO28_55480"/>
<dbReference type="KEGG" id="dov:DSCO28_43410"/>
<keyword evidence="3" id="KW-0238">DNA-binding</keyword>
<dbReference type="Pfam" id="PF01609">
    <property type="entry name" value="DDE_Tnp_1"/>
    <property type="match status" value="1"/>
</dbReference>
<feature type="region of interest" description="Disordered" evidence="5">
    <location>
        <begin position="441"/>
        <end position="478"/>
    </location>
</feature>
<name>A0A5K7ZU65_9BACT</name>
<evidence type="ECO:0000313" key="10">
    <source>
        <dbReference type="Proteomes" id="UP000425960"/>
    </source>
</evidence>
<reference evidence="8 10" key="1">
    <citation type="submission" date="2019-11" db="EMBL/GenBank/DDBJ databases">
        <title>Comparative genomics of hydrocarbon-degrading Desulfosarcina strains.</title>
        <authorList>
            <person name="Watanabe M."/>
            <person name="Kojima H."/>
            <person name="Fukui M."/>
        </authorList>
    </citation>
    <scope>NUCLEOTIDE SEQUENCE [LARGE SCALE GENOMIC DNA]</scope>
    <source>
        <strain evidence="8 10">28bB2T</strain>
    </source>
</reference>